<dbReference type="PROSITE" id="PS00067">
    <property type="entry name" value="3HCDH"/>
    <property type="match status" value="1"/>
</dbReference>
<dbReference type="Gene3D" id="1.10.1040.10">
    <property type="entry name" value="N-(1-d-carboxylethyl)-l-norvaline Dehydrogenase, domain 2"/>
    <property type="match status" value="2"/>
</dbReference>
<dbReference type="Proteomes" id="UP000235672">
    <property type="component" value="Unassembled WGS sequence"/>
</dbReference>
<dbReference type="SUPFAM" id="SSF51735">
    <property type="entry name" value="NAD(P)-binding Rossmann-fold domains"/>
    <property type="match status" value="1"/>
</dbReference>
<evidence type="ECO:0000313" key="2">
    <source>
        <dbReference type="EMBL" id="PMD28652.1"/>
    </source>
</evidence>
<dbReference type="GO" id="GO:0006631">
    <property type="term" value="P:fatty acid metabolic process"/>
    <property type="evidence" value="ECO:0007669"/>
    <property type="project" value="InterPro"/>
</dbReference>
<evidence type="ECO:0000259" key="1">
    <source>
        <dbReference type="Pfam" id="PF02737"/>
    </source>
</evidence>
<dbReference type="STRING" id="1745343.A0A2J6QQW7"/>
<dbReference type="InterPro" id="IPR013328">
    <property type="entry name" value="6PGD_dom2"/>
</dbReference>
<dbReference type="GO" id="GO:0070403">
    <property type="term" value="F:NAD+ binding"/>
    <property type="evidence" value="ECO:0007669"/>
    <property type="project" value="InterPro"/>
</dbReference>
<gene>
    <name evidence="2" type="ORF">NA56DRAFT_653314</name>
</gene>
<sequence>MSHNIHTVAVIGAGVIGRSFTALFLAQGFKVLVFVSEPTPVSMKKLDDYLHDIWPTIEKQESASIKNYEILSRVNDLDTRLKECDFIQENGPEKLDIKTALFAQLDTHASPTAIIASATSGIPSSKFITGCKYHPERILIAHPFNPPHVIPLVEIVPHPKTAPDVTERTKELFSSLGRYPIVVQQEVPGFVANRLQCALVIEAFSLVRRGVVTPEELGGDIPLAPYSTYKSLLVVDATITRGLGLRWALTGPFMTAILGGGGNPGGFERIINHLGPGLWAWTTDMQAHSIMSEDHTSAFQSMIPVIQDSLGMVDTVALEKERDELLGEIIRLKKEKKTLMSSNGEEVKLTITFDSEALFAWGTHIDGAASLLRHRGRENLKTPFACNMFLFIRRNAIQSHLEISKPIDPIFDGFTEVLSLYESLEDRLLSKAMHIPALQALANSLIAQPSWAVDIGVVSELIDAAKTLDSELADWARCIPETLSYTTVIRMSSSAPSEVSSSKFVPRQIHRYPDFYAARVWNLYRVYRLIIQSIMLRNSPPTQSILGHHTTDGTRN</sequence>
<dbReference type="InterPro" id="IPR036291">
    <property type="entry name" value="NAD(P)-bd_dom_sf"/>
</dbReference>
<feature type="domain" description="3-hydroxyacyl-CoA dehydrogenase NAD binding" evidence="1">
    <location>
        <begin position="7"/>
        <end position="184"/>
    </location>
</feature>
<dbReference type="Pfam" id="PF02737">
    <property type="entry name" value="3HCDH_N"/>
    <property type="match status" value="1"/>
</dbReference>
<protein>
    <recommendedName>
        <fullName evidence="1">3-hydroxyacyl-CoA dehydrogenase NAD binding domain-containing protein</fullName>
    </recommendedName>
</protein>
<dbReference type="EMBL" id="KZ613464">
    <property type="protein sequence ID" value="PMD28652.1"/>
    <property type="molecule type" value="Genomic_DNA"/>
</dbReference>
<dbReference type="GO" id="GO:0050104">
    <property type="term" value="F:L-gulonate 3-dehydrogenase activity"/>
    <property type="evidence" value="ECO:0007669"/>
    <property type="project" value="TreeGrafter"/>
</dbReference>
<dbReference type="InterPro" id="IPR006180">
    <property type="entry name" value="3-OHacyl-CoA_DH_CS"/>
</dbReference>
<dbReference type="PANTHER" id="PTHR48075:SF1">
    <property type="entry name" value="LAMBDA-CRYSTALLIN HOMOLOG"/>
    <property type="match status" value="1"/>
</dbReference>
<proteinExistence type="predicted"/>
<evidence type="ECO:0000313" key="3">
    <source>
        <dbReference type="Proteomes" id="UP000235672"/>
    </source>
</evidence>
<dbReference type="InterPro" id="IPR006176">
    <property type="entry name" value="3-OHacyl-CoA_DH_NAD-bd"/>
</dbReference>
<dbReference type="AlphaFoldDB" id="A0A2J6QQW7"/>
<keyword evidence="3" id="KW-1185">Reference proteome</keyword>
<dbReference type="PANTHER" id="PTHR48075">
    <property type="entry name" value="3-HYDROXYACYL-COA DEHYDROGENASE FAMILY PROTEIN"/>
    <property type="match status" value="1"/>
</dbReference>
<organism evidence="2 3">
    <name type="scientific">Hyaloscypha hepaticicola</name>
    <dbReference type="NCBI Taxonomy" id="2082293"/>
    <lineage>
        <taxon>Eukaryota</taxon>
        <taxon>Fungi</taxon>
        <taxon>Dikarya</taxon>
        <taxon>Ascomycota</taxon>
        <taxon>Pezizomycotina</taxon>
        <taxon>Leotiomycetes</taxon>
        <taxon>Helotiales</taxon>
        <taxon>Hyaloscyphaceae</taxon>
        <taxon>Hyaloscypha</taxon>
    </lineage>
</organism>
<accession>A0A2J6QQW7</accession>
<reference evidence="2 3" key="1">
    <citation type="submission" date="2016-05" db="EMBL/GenBank/DDBJ databases">
        <title>A degradative enzymes factory behind the ericoid mycorrhizal symbiosis.</title>
        <authorList>
            <consortium name="DOE Joint Genome Institute"/>
            <person name="Martino E."/>
            <person name="Morin E."/>
            <person name="Grelet G."/>
            <person name="Kuo A."/>
            <person name="Kohler A."/>
            <person name="Daghino S."/>
            <person name="Barry K."/>
            <person name="Choi C."/>
            <person name="Cichocki N."/>
            <person name="Clum A."/>
            <person name="Copeland A."/>
            <person name="Hainaut M."/>
            <person name="Haridas S."/>
            <person name="Labutti K."/>
            <person name="Lindquist E."/>
            <person name="Lipzen A."/>
            <person name="Khouja H.-R."/>
            <person name="Murat C."/>
            <person name="Ohm R."/>
            <person name="Olson A."/>
            <person name="Spatafora J."/>
            <person name="Veneault-Fourrey C."/>
            <person name="Henrissat B."/>
            <person name="Grigoriev I."/>
            <person name="Martin F."/>
            <person name="Perotto S."/>
        </authorList>
    </citation>
    <scope>NUCLEOTIDE SEQUENCE [LARGE SCALE GENOMIC DNA]</scope>
    <source>
        <strain evidence="2 3">UAMH 7357</strain>
    </source>
</reference>
<dbReference type="Gene3D" id="3.40.50.720">
    <property type="entry name" value="NAD(P)-binding Rossmann-like Domain"/>
    <property type="match status" value="1"/>
</dbReference>
<name>A0A2J6QQW7_9HELO</name>
<dbReference type="OrthoDB" id="2021159at2759"/>